<sequence>MDTIITLKSETYTRDEAYTKSEDDTLLLLKADKTQLIDSCSKCVTYARNEVFIKTETKNLLNKKADAGVSYCKNEDDALLVLQADKTQLIDSYTKGEAVNMLNNKTNQSTTYNKSETDQLISQIEVSDVDLSGYMTLGTAQTINANKSFNNSCRFVSSTDGMSTVTGSSFVKSGANDTAVLLEVGGTKPISEFTEVDAKLTNAITTNTTLSITGTKTFKANISATNFGNAGKDDTSVLLEGGGDRLLSSFGRIEDLSSSAFSNMNGAVEQCKLIRIGNLYIFSLLAYGRNYNARTFNPDYLVIDDMAVATYIPFPNRTIDKDGNVMITHSTGLITLKSNTNTYIQYASATWVK</sequence>
<dbReference type="AlphaFoldDB" id="A0A5J4UNW9"/>
<evidence type="ECO:0000313" key="2">
    <source>
        <dbReference type="Proteomes" id="UP000324800"/>
    </source>
</evidence>
<evidence type="ECO:0000313" key="1">
    <source>
        <dbReference type="EMBL" id="KAA6371772.1"/>
    </source>
</evidence>
<accession>A0A5J4UNW9</accession>
<name>A0A5J4UNW9_9EUKA</name>
<gene>
    <name evidence="1" type="ORF">EZS28_032701</name>
</gene>
<comment type="caution">
    <text evidence="1">The sequence shown here is derived from an EMBL/GenBank/DDBJ whole genome shotgun (WGS) entry which is preliminary data.</text>
</comment>
<dbReference type="Proteomes" id="UP000324800">
    <property type="component" value="Unassembled WGS sequence"/>
</dbReference>
<reference evidence="1 2" key="1">
    <citation type="submission" date="2019-03" db="EMBL/GenBank/DDBJ databases">
        <title>Single cell metagenomics reveals metabolic interactions within the superorganism composed of flagellate Streblomastix strix and complex community of Bacteroidetes bacteria on its surface.</title>
        <authorList>
            <person name="Treitli S.C."/>
            <person name="Kolisko M."/>
            <person name="Husnik F."/>
            <person name="Keeling P."/>
            <person name="Hampl V."/>
        </authorList>
    </citation>
    <scope>NUCLEOTIDE SEQUENCE [LARGE SCALE GENOMIC DNA]</scope>
    <source>
        <strain evidence="1">ST1C</strain>
    </source>
</reference>
<dbReference type="EMBL" id="SNRW01014167">
    <property type="protein sequence ID" value="KAA6371772.1"/>
    <property type="molecule type" value="Genomic_DNA"/>
</dbReference>
<protein>
    <submittedName>
        <fullName evidence="1">Uncharacterized protein</fullName>
    </submittedName>
</protein>
<organism evidence="1 2">
    <name type="scientific">Streblomastix strix</name>
    <dbReference type="NCBI Taxonomy" id="222440"/>
    <lineage>
        <taxon>Eukaryota</taxon>
        <taxon>Metamonada</taxon>
        <taxon>Preaxostyla</taxon>
        <taxon>Oxymonadida</taxon>
        <taxon>Streblomastigidae</taxon>
        <taxon>Streblomastix</taxon>
    </lineage>
</organism>
<proteinExistence type="predicted"/>